<dbReference type="GO" id="GO:0005789">
    <property type="term" value="C:endoplasmic reticulum membrane"/>
    <property type="evidence" value="ECO:0007669"/>
    <property type="project" value="UniProtKB-SubCell"/>
</dbReference>
<evidence type="ECO:0000256" key="12">
    <source>
        <dbReference type="ARBA" id="ARBA00023136"/>
    </source>
</evidence>
<keyword evidence="9 13" id="KW-0560">Oxidoreductase</keyword>
<evidence type="ECO:0000256" key="3">
    <source>
        <dbReference type="ARBA" id="ARBA00004406"/>
    </source>
</evidence>
<dbReference type="AlphaFoldDB" id="A0AAV2P3E5"/>
<comment type="cofactor">
    <cofactor evidence="1">
        <name>heme</name>
        <dbReference type="ChEBI" id="CHEBI:30413"/>
    </cofactor>
</comment>
<evidence type="ECO:0000256" key="2">
    <source>
        <dbReference type="ARBA" id="ARBA00004174"/>
    </source>
</evidence>
<dbReference type="GO" id="GO:0016705">
    <property type="term" value="F:oxidoreductase activity, acting on paired donors, with incorporation or reduction of molecular oxygen"/>
    <property type="evidence" value="ECO:0007669"/>
    <property type="project" value="InterPro"/>
</dbReference>
<reference evidence="14" key="1">
    <citation type="submission" date="2024-04" db="EMBL/GenBank/DDBJ databases">
        <authorList>
            <consortium name="Molecular Ecology Group"/>
        </authorList>
    </citation>
    <scope>NUCLEOTIDE SEQUENCE</scope>
</reference>
<evidence type="ECO:0000256" key="6">
    <source>
        <dbReference type="ARBA" id="ARBA00022723"/>
    </source>
</evidence>
<evidence type="ECO:0008006" key="16">
    <source>
        <dbReference type="Google" id="ProtNLM"/>
    </source>
</evidence>
<evidence type="ECO:0000256" key="4">
    <source>
        <dbReference type="ARBA" id="ARBA00010617"/>
    </source>
</evidence>
<keyword evidence="7" id="KW-0256">Endoplasmic reticulum</keyword>
<accession>A0AAV2P3E5</accession>
<evidence type="ECO:0000256" key="10">
    <source>
        <dbReference type="ARBA" id="ARBA00023004"/>
    </source>
</evidence>
<sequence>MQVQVPDPKPYLVKAGAIIWIQFYGLQYDPKYFPEELKLVRFLDENRRSECNLNAYYPFGLGLRMCIGNRFELLETKIMPFHLLAHCDLKPCKKTSIPSKLKKSVVSIFSMQTEGSLWLSVVPRENSHSTQPITNTN</sequence>
<dbReference type="Pfam" id="PF00067">
    <property type="entry name" value="p450"/>
    <property type="match status" value="1"/>
</dbReference>
<keyword evidence="10 13" id="KW-0408">Iron</keyword>
<gene>
    <name evidence="14" type="ORF">LPLAT_LOCUS11865</name>
</gene>
<dbReference type="PANTHER" id="PTHR24292:SF54">
    <property type="entry name" value="CYP9F3-RELATED"/>
    <property type="match status" value="1"/>
</dbReference>
<evidence type="ECO:0000313" key="14">
    <source>
        <dbReference type="EMBL" id="CAL1686489.1"/>
    </source>
</evidence>
<evidence type="ECO:0000256" key="5">
    <source>
        <dbReference type="ARBA" id="ARBA00022617"/>
    </source>
</evidence>
<keyword evidence="15" id="KW-1185">Reference proteome</keyword>
<evidence type="ECO:0000313" key="15">
    <source>
        <dbReference type="Proteomes" id="UP001497644"/>
    </source>
</evidence>
<dbReference type="PROSITE" id="PS00086">
    <property type="entry name" value="CYTOCHROME_P450"/>
    <property type="match status" value="1"/>
</dbReference>
<comment type="subcellular location">
    <subcellularLocation>
        <location evidence="3">Endoplasmic reticulum membrane</location>
        <topology evidence="3">Peripheral membrane protein</topology>
    </subcellularLocation>
    <subcellularLocation>
        <location evidence="2">Microsome membrane</location>
        <topology evidence="2">Peripheral membrane protein</topology>
    </subcellularLocation>
</comment>
<dbReference type="GO" id="GO:0005506">
    <property type="term" value="F:iron ion binding"/>
    <property type="evidence" value="ECO:0007669"/>
    <property type="project" value="InterPro"/>
</dbReference>
<evidence type="ECO:0000256" key="11">
    <source>
        <dbReference type="ARBA" id="ARBA00023033"/>
    </source>
</evidence>
<evidence type="ECO:0000256" key="1">
    <source>
        <dbReference type="ARBA" id="ARBA00001971"/>
    </source>
</evidence>
<dbReference type="InterPro" id="IPR017972">
    <property type="entry name" value="Cyt_P450_CS"/>
</dbReference>
<dbReference type="EMBL" id="OZ034830">
    <property type="protein sequence ID" value="CAL1686489.1"/>
    <property type="molecule type" value="Genomic_DNA"/>
</dbReference>
<dbReference type="SUPFAM" id="SSF48264">
    <property type="entry name" value="Cytochrome P450"/>
    <property type="match status" value="1"/>
</dbReference>
<evidence type="ECO:0000256" key="9">
    <source>
        <dbReference type="ARBA" id="ARBA00023002"/>
    </source>
</evidence>
<dbReference type="Gene3D" id="1.10.630.10">
    <property type="entry name" value="Cytochrome P450"/>
    <property type="match status" value="1"/>
</dbReference>
<dbReference type="GO" id="GO:0020037">
    <property type="term" value="F:heme binding"/>
    <property type="evidence" value="ECO:0007669"/>
    <property type="project" value="InterPro"/>
</dbReference>
<organism evidence="14 15">
    <name type="scientific">Lasius platythorax</name>
    <dbReference type="NCBI Taxonomy" id="488582"/>
    <lineage>
        <taxon>Eukaryota</taxon>
        <taxon>Metazoa</taxon>
        <taxon>Ecdysozoa</taxon>
        <taxon>Arthropoda</taxon>
        <taxon>Hexapoda</taxon>
        <taxon>Insecta</taxon>
        <taxon>Pterygota</taxon>
        <taxon>Neoptera</taxon>
        <taxon>Endopterygota</taxon>
        <taxon>Hymenoptera</taxon>
        <taxon>Apocrita</taxon>
        <taxon>Aculeata</taxon>
        <taxon>Formicoidea</taxon>
        <taxon>Formicidae</taxon>
        <taxon>Formicinae</taxon>
        <taxon>Lasius</taxon>
        <taxon>Lasius</taxon>
    </lineage>
</organism>
<dbReference type="InterPro" id="IPR050476">
    <property type="entry name" value="Insect_CytP450_Detox"/>
</dbReference>
<name>A0AAV2P3E5_9HYME</name>
<dbReference type="GO" id="GO:0004497">
    <property type="term" value="F:monooxygenase activity"/>
    <property type="evidence" value="ECO:0007669"/>
    <property type="project" value="UniProtKB-KW"/>
</dbReference>
<evidence type="ECO:0000256" key="7">
    <source>
        <dbReference type="ARBA" id="ARBA00022824"/>
    </source>
</evidence>
<keyword evidence="11 13" id="KW-0503">Monooxygenase</keyword>
<dbReference type="InterPro" id="IPR001128">
    <property type="entry name" value="Cyt_P450"/>
</dbReference>
<keyword evidence="5 13" id="KW-0349">Heme</keyword>
<dbReference type="PANTHER" id="PTHR24292">
    <property type="entry name" value="CYTOCHROME P450"/>
    <property type="match status" value="1"/>
</dbReference>
<protein>
    <recommendedName>
        <fullName evidence="16">Cytochrome P450</fullName>
    </recommendedName>
</protein>
<dbReference type="InterPro" id="IPR036396">
    <property type="entry name" value="Cyt_P450_sf"/>
</dbReference>
<keyword evidence="6 13" id="KW-0479">Metal-binding</keyword>
<proteinExistence type="inferred from homology"/>
<keyword evidence="8" id="KW-0492">Microsome</keyword>
<comment type="similarity">
    <text evidence="4 13">Belongs to the cytochrome P450 family.</text>
</comment>
<dbReference type="Proteomes" id="UP001497644">
    <property type="component" value="Chromosome 7"/>
</dbReference>
<keyword evidence="12" id="KW-0472">Membrane</keyword>
<evidence type="ECO:0000256" key="8">
    <source>
        <dbReference type="ARBA" id="ARBA00022848"/>
    </source>
</evidence>
<evidence type="ECO:0000256" key="13">
    <source>
        <dbReference type="RuleBase" id="RU000461"/>
    </source>
</evidence>